<proteinExistence type="predicted"/>
<sequence length="272" mass="29995">MSHDVEKSIGKKELWKVFFRSLTLQGSWNFERMQALGFAYSMIPVLKKLYRTKEEVAAALKRHLEFFNTAPWMGSFIMGVTTAMEEQNAREKEFNPDSINAVKAGLMGPLAGIGDTFFWGTFRVIAAAIGASLTSKGSAVGLLFYIFLFNIPHYFVRIAGIMKGYQAGIKFLSNASQSGLTQKITKGASIVGLMAVGAMTATMVEFHTPLAFEFTGNKIELQGVLDKILPSLLPLLLTLIVFYLLNKKQVKVIYLLLGLITFGVIGKVVGFL</sequence>
<evidence type="ECO:0000313" key="3">
    <source>
        <dbReference type="Proteomes" id="UP001256827"/>
    </source>
</evidence>
<keyword evidence="1" id="KW-0812">Transmembrane</keyword>
<evidence type="ECO:0000256" key="1">
    <source>
        <dbReference type="SAM" id="Phobius"/>
    </source>
</evidence>
<dbReference type="InterPro" id="IPR050303">
    <property type="entry name" value="GatZ_KbaZ_carbometab"/>
</dbReference>
<evidence type="ECO:0000313" key="2">
    <source>
        <dbReference type="EMBL" id="WNC12102.1"/>
    </source>
</evidence>
<feature type="transmembrane region" description="Helical" evidence="1">
    <location>
        <begin position="252"/>
        <end position="271"/>
    </location>
</feature>
<feature type="transmembrane region" description="Helical" evidence="1">
    <location>
        <begin position="116"/>
        <end position="133"/>
    </location>
</feature>
<keyword evidence="1" id="KW-1133">Transmembrane helix</keyword>
<feature type="transmembrane region" description="Helical" evidence="1">
    <location>
        <begin position="139"/>
        <end position="156"/>
    </location>
</feature>
<feature type="transmembrane region" description="Helical" evidence="1">
    <location>
        <begin position="187"/>
        <end position="208"/>
    </location>
</feature>
<keyword evidence="1" id="KW-0472">Membrane</keyword>
<accession>A0ABY9SZE9</accession>
<organism evidence="2 3">
    <name type="scientific">Brevibacillus brevis</name>
    <name type="common">Bacillus brevis</name>
    <dbReference type="NCBI Taxonomy" id="1393"/>
    <lineage>
        <taxon>Bacteria</taxon>
        <taxon>Bacillati</taxon>
        <taxon>Bacillota</taxon>
        <taxon>Bacilli</taxon>
        <taxon>Bacillales</taxon>
        <taxon>Paenibacillaceae</taxon>
        <taxon>Brevibacillus</taxon>
    </lineage>
</organism>
<dbReference type="PANTHER" id="PTHR32502">
    <property type="entry name" value="N-ACETYLGALACTOSAMINE PERMEASE II COMPONENT-RELATED"/>
    <property type="match status" value="1"/>
</dbReference>
<dbReference type="Proteomes" id="UP001256827">
    <property type="component" value="Chromosome"/>
</dbReference>
<feature type="transmembrane region" description="Helical" evidence="1">
    <location>
        <begin position="228"/>
        <end position="245"/>
    </location>
</feature>
<name>A0ABY9SZE9_BREBE</name>
<gene>
    <name evidence="2" type="ORF">RGB73_15260</name>
</gene>
<dbReference type="PANTHER" id="PTHR32502:SF23">
    <property type="entry name" value="TRANSPORT PROTEIN, PTS SYSTEM"/>
    <property type="match status" value="1"/>
</dbReference>
<dbReference type="PROSITE" id="PS51108">
    <property type="entry name" value="PTS_EIID"/>
    <property type="match status" value="1"/>
</dbReference>
<reference evidence="2 3" key="1">
    <citation type="submission" date="2023-09" db="EMBL/GenBank/DDBJ databases">
        <title>Complete Genome and Methylome dissection of Bacillus brevis NEB573 original source of BbsI restriction endonuclease.</title>
        <authorList>
            <person name="Fomenkov A."/>
            <person name="Roberts R.D."/>
        </authorList>
    </citation>
    <scope>NUCLEOTIDE SEQUENCE [LARGE SCALE GENOMIC DNA]</scope>
    <source>
        <strain evidence="2 3">NEB573</strain>
    </source>
</reference>
<protein>
    <submittedName>
        <fullName evidence="2">PTS system mannose/fructose/sorbose family transporter subunit IID</fullName>
    </submittedName>
</protein>
<dbReference type="InterPro" id="IPR004704">
    <property type="entry name" value="PTS_IID_man"/>
</dbReference>
<dbReference type="Pfam" id="PF03613">
    <property type="entry name" value="EIID-AGA"/>
    <property type="match status" value="1"/>
</dbReference>
<dbReference type="RefSeq" id="WP_310763370.1">
    <property type="nucleotide sequence ID" value="NZ_CP134050.1"/>
</dbReference>
<dbReference type="EMBL" id="CP134050">
    <property type="protein sequence ID" value="WNC12102.1"/>
    <property type="molecule type" value="Genomic_DNA"/>
</dbReference>
<keyword evidence="3" id="KW-1185">Reference proteome</keyword>